<evidence type="ECO:0000313" key="2">
    <source>
        <dbReference type="EMBL" id="KFH62690.1"/>
    </source>
</evidence>
<feature type="compositionally biased region" description="Basic and acidic residues" evidence="1">
    <location>
        <begin position="625"/>
        <end position="634"/>
    </location>
</feature>
<dbReference type="EMBL" id="KN042431">
    <property type="protein sequence ID" value="KFH62690.1"/>
    <property type="molecule type" value="Genomic_DNA"/>
</dbReference>
<dbReference type="AlphaFoldDB" id="A0A086TL63"/>
<feature type="region of interest" description="Disordered" evidence="1">
    <location>
        <begin position="383"/>
        <end position="469"/>
    </location>
</feature>
<proteinExistence type="predicted"/>
<feature type="compositionally biased region" description="Polar residues" evidence="1">
    <location>
        <begin position="383"/>
        <end position="393"/>
    </location>
</feature>
<feature type="region of interest" description="Disordered" evidence="1">
    <location>
        <begin position="33"/>
        <end position="53"/>
    </location>
</feature>
<feature type="compositionally biased region" description="Polar residues" evidence="1">
    <location>
        <begin position="33"/>
        <end position="48"/>
    </location>
</feature>
<keyword evidence="3" id="KW-1185">Reference proteome</keyword>
<evidence type="ECO:0000256" key="1">
    <source>
        <dbReference type="SAM" id="MobiDB-lite"/>
    </source>
</evidence>
<evidence type="ECO:0000313" key="3">
    <source>
        <dbReference type="Proteomes" id="UP000243308"/>
    </source>
</evidence>
<dbReference type="OrthoDB" id="2449252at2759"/>
<feature type="region of interest" description="Disordered" evidence="1">
    <location>
        <begin position="625"/>
        <end position="647"/>
    </location>
</feature>
<feature type="compositionally biased region" description="Acidic residues" evidence="1">
    <location>
        <begin position="635"/>
        <end position="647"/>
    </location>
</feature>
<feature type="compositionally biased region" description="Polar residues" evidence="1">
    <location>
        <begin position="413"/>
        <end position="432"/>
    </location>
</feature>
<accession>A0A086TL63</accession>
<sequence>MSNQYPNNNLENEPEYLPPYTDEMLSEYLVTLPPSTTDPVVTTESQGQALHRPPSAEDLLETMLADPSSSLIDIEILQVVVAISRESARLGVMRDFNMRQVPIPGVSEQNSIQQLGVPATAPELSLRMTVAGDPGQSSIQPFSNFTEEELIKLLSLDHSSMTNNTNYSDELNNTSTDSQFLSILTTDDSLHTDSNQQVQEASVDSSQLVQGPALLADSGNLMLPHQTPVVSSQANSALIHALPCPPVSDMAYFTANLTHSHLAHMFSSGYPTSYNPLAYLSSPNPTPNLAIRLPSSLNARAPQSENTLRQDASFQGTVGMGQVPTPPVLHQRQLDASPYTQYLQNEVNRLSCCHPRQFHSVYKFVVEKHHSLLTFQHTVPQSSAVPHRTTTAVTRKRTHRDSTLGKEPANGAPSMTGNMASVSELQIQSPSPNKKRKTMGARQATVKKPTKTKKPKENAPPTRKLPKHRNQFMQFRSLLCKILNSWLDKQGPSTIPVQDQANLSQMVGKIWRMCKGVDLGPCDQSECDNCRMRELLVKAAAERKRNVITLITKFWDAPDRLKRTFETGRRQIEEAFNWTEFEKLYLQCSLFTSFAEHYTRGQLPTVMEIRTMWVDHEIAQEQETMQKIKDKWTSEEDEEEEDGSEWS</sequence>
<dbReference type="Proteomes" id="UP000243308">
    <property type="component" value="Unassembled WGS sequence"/>
</dbReference>
<protein>
    <submittedName>
        <fullName evidence="2">Uncharacterized protein</fullName>
    </submittedName>
</protein>
<organism evidence="2 3">
    <name type="scientific">Podila verticillata NRRL 6337</name>
    <dbReference type="NCBI Taxonomy" id="1069443"/>
    <lineage>
        <taxon>Eukaryota</taxon>
        <taxon>Fungi</taxon>
        <taxon>Fungi incertae sedis</taxon>
        <taxon>Mucoromycota</taxon>
        <taxon>Mortierellomycotina</taxon>
        <taxon>Mortierellomycetes</taxon>
        <taxon>Mortierellales</taxon>
        <taxon>Mortierellaceae</taxon>
        <taxon>Podila</taxon>
    </lineage>
</organism>
<reference evidence="2 3" key="1">
    <citation type="submission" date="2011-02" db="EMBL/GenBank/DDBJ databases">
        <title>The Genome Sequence of Mortierella verticillata NRRL 6337.</title>
        <authorList>
            <consortium name="The Broad Institute Genome Sequencing Platform"/>
            <person name="Russ C."/>
            <person name="Cuomo C."/>
            <person name="Burger G."/>
            <person name="Gray M.W."/>
            <person name="Holland P.W.H."/>
            <person name="King N."/>
            <person name="Lang F.B.F."/>
            <person name="Roger A.J."/>
            <person name="Ruiz-Trillo I."/>
            <person name="Young S.K."/>
            <person name="Zeng Q."/>
            <person name="Gargeya S."/>
            <person name="Alvarado L."/>
            <person name="Berlin A."/>
            <person name="Chapman S.B."/>
            <person name="Chen Z."/>
            <person name="Freedman E."/>
            <person name="Gellesch M."/>
            <person name="Goldberg J."/>
            <person name="Griggs A."/>
            <person name="Gujja S."/>
            <person name="Heilman E."/>
            <person name="Heiman D."/>
            <person name="Howarth C."/>
            <person name="Mehta T."/>
            <person name="Neiman D."/>
            <person name="Pearson M."/>
            <person name="Roberts A."/>
            <person name="Saif S."/>
            <person name="Shea T."/>
            <person name="Shenoy N."/>
            <person name="Sisk P."/>
            <person name="Stolte C."/>
            <person name="Sykes S."/>
            <person name="White J."/>
            <person name="Yandava C."/>
            <person name="Haas B."/>
            <person name="Nusbaum C."/>
            <person name="Birren B."/>
        </authorList>
    </citation>
    <scope>NUCLEOTIDE SEQUENCE [LARGE SCALE GENOMIC DNA]</scope>
    <source>
        <strain evidence="2 3">NRRL 6337</strain>
    </source>
</reference>
<gene>
    <name evidence="2" type="ORF">MVEG_12082</name>
</gene>
<name>A0A086TL63_9FUNG</name>